<sequence length="447" mass="50361">MRFHITTFGCQMNVHDSQWLGRTMRDKGWEDSDEDQAEVLILNTCSVRDKPEQKVYSHLGRLRDYWSRNPELFVAVGGCVAQQVGEAFFARFPYVRLVFGPDGLPMVPEALARLSREPGLRLSLLDFTESFPERDTALPDQGVQSQAFVNIMQGCDNYCAYCIVPLTRGRQRSRNSEAVIAECRSLLSRGVRDLTLLGQNVNSYGLDTKGREPVFSDLLRNIAELPGLRRLRFTTSHPKDLSSETIAAFGRFPNLCPQLHLPLQSGSNAVLRAMGRKYTLEHYLDKVELLRRERPEIALSTDLIVGFPGETDQDFEQTLEAMRHVGFESSYSFMYSDRPGTRAASMENKIIQDVKAARLKTLQDLQNEISQAALQERVGQRAEVLVEGRSKKRSAATQCFRGRDESGRTVNFAAPSGSDLDFSGQIVSVRILEAKKHSLWGCMEEVP</sequence>
<dbReference type="CDD" id="cd01335">
    <property type="entry name" value="Radical_SAM"/>
    <property type="match status" value="1"/>
</dbReference>
<keyword evidence="2 13" id="KW-0004">4Fe-4S</keyword>
<dbReference type="InterPro" id="IPR058240">
    <property type="entry name" value="rSAM_sf"/>
</dbReference>
<comment type="subunit">
    <text evidence="13">Monomer.</text>
</comment>
<dbReference type="Pfam" id="PF01938">
    <property type="entry name" value="TRAM"/>
    <property type="match status" value="1"/>
</dbReference>
<dbReference type="SFLD" id="SFLDS00029">
    <property type="entry name" value="Radical_SAM"/>
    <property type="match status" value="1"/>
</dbReference>
<comment type="catalytic activity">
    <reaction evidence="13">
        <text>N(6)-dimethylallyladenosine(37) in tRNA + (sulfur carrier)-SH + AH2 + 2 S-adenosyl-L-methionine = 2-methylsulfanyl-N(6)-dimethylallyladenosine(37) in tRNA + (sulfur carrier)-H + 5'-deoxyadenosine + L-methionine + A + S-adenosyl-L-homocysteine + 2 H(+)</text>
        <dbReference type="Rhea" id="RHEA:37067"/>
        <dbReference type="Rhea" id="RHEA-COMP:10375"/>
        <dbReference type="Rhea" id="RHEA-COMP:10376"/>
        <dbReference type="Rhea" id="RHEA-COMP:14737"/>
        <dbReference type="Rhea" id="RHEA-COMP:14739"/>
        <dbReference type="ChEBI" id="CHEBI:13193"/>
        <dbReference type="ChEBI" id="CHEBI:15378"/>
        <dbReference type="ChEBI" id="CHEBI:17319"/>
        <dbReference type="ChEBI" id="CHEBI:17499"/>
        <dbReference type="ChEBI" id="CHEBI:29917"/>
        <dbReference type="ChEBI" id="CHEBI:57844"/>
        <dbReference type="ChEBI" id="CHEBI:57856"/>
        <dbReference type="ChEBI" id="CHEBI:59789"/>
        <dbReference type="ChEBI" id="CHEBI:64428"/>
        <dbReference type="ChEBI" id="CHEBI:74415"/>
        <dbReference type="ChEBI" id="CHEBI:74417"/>
        <dbReference type="EC" id="2.8.4.3"/>
    </reaction>
</comment>
<evidence type="ECO:0000256" key="2">
    <source>
        <dbReference type="ARBA" id="ARBA00022485"/>
    </source>
</evidence>
<keyword evidence="5 13" id="KW-0949">S-adenosyl-L-methionine</keyword>
<protein>
    <recommendedName>
        <fullName evidence="10 13">tRNA-2-methylthio-N(6)-dimethylallyladenosine synthase</fullName>
        <ecNumber evidence="9 13">2.8.4.3</ecNumber>
    </recommendedName>
    <alternativeName>
        <fullName evidence="12 13">(Dimethylallyl)adenosine tRNA methylthiotransferase MiaB</fullName>
    </alternativeName>
    <alternativeName>
        <fullName evidence="11 13">tRNA-i(6)A37 methylthiotransferase</fullName>
    </alternativeName>
</protein>
<keyword evidence="6 13" id="KW-0479">Metal-binding</keyword>
<keyword evidence="7 13" id="KW-0408">Iron</keyword>
<dbReference type="NCBIfam" id="TIGR01574">
    <property type="entry name" value="miaB-methiolase"/>
    <property type="match status" value="1"/>
</dbReference>
<keyword evidence="4 13" id="KW-0808">Transferase</keyword>
<feature type="domain" description="MTTase N-terminal" evidence="15">
    <location>
        <begin position="1"/>
        <end position="116"/>
    </location>
</feature>
<feature type="binding site" evidence="13">
    <location>
        <position position="159"/>
    </location>
    <ligand>
        <name>[4Fe-4S] cluster</name>
        <dbReference type="ChEBI" id="CHEBI:49883"/>
        <label>2</label>
        <note>4Fe-4S-S-AdoMet</note>
    </ligand>
</feature>
<feature type="binding site" evidence="13">
    <location>
        <position position="162"/>
    </location>
    <ligand>
        <name>[4Fe-4S] cluster</name>
        <dbReference type="ChEBI" id="CHEBI:49883"/>
        <label>2</label>
        <note>4Fe-4S-S-AdoMet</note>
    </ligand>
</feature>
<dbReference type="SFLD" id="SFLDG01082">
    <property type="entry name" value="B12-binding_domain_containing"/>
    <property type="match status" value="1"/>
</dbReference>
<evidence type="ECO:0000256" key="5">
    <source>
        <dbReference type="ARBA" id="ARBA00022691"/>
    </source>
</evidence>
<dbReference type="GO" id="GO:0051539">
    <property type="term" value="F:4 iron, 4 sulfur cluster binding"/>
    <property type="evidence" value="ECO:0007669"/>
    <property type="project" value="UniProtKB-UniRule"/>
</dbReference>
<dbReference type="Gene3D" id="3.80.30.20">
    <property type="entry name" value="tm_1862 like domain"/>
    <property type="match status" value="1"/>
</dbReference>
<dbReference type="EMBL" id="FMXO01000013">
    <property type="protein sequence ID" value="SDB47354.1"/>
    <property type="molecule type" value="Genomic_DNA"/>
</dbReference>
<dbReference type="SUPFAM" id="SSF102114">
    <property type="entry name" value="Radical SAM enzymes"/>
    <property type="match status" value="1"/>
</dbReference>
<dbReference type="PROSITE" id="PS50926">
    <property type="entry name" value="TRAM"/>
    <property type="match status" value="1"/>
</dbReference>
<dbReference type="InterPro" id="IPR020612">
    <property type="entry name" value="Methylthiotransferase_CS"/>
</dbReference>
<evidence type="ECO:0000313" key="18">
    <source>
        <dbReference type="Proteomes" id="UP000198771"/>
    </source>
</evidence>
<evidence type="ECO:0000256" key="4">
    <source>
        <dbReference type="ARBA" id="ARBA00022679"/>
    </source>
</evidence>
<dbReference type="Gene3D" id="3.40.50.12160">
    <property type="entry name" value="Methylthiotransferase, N-terminal domain"/>
    <property type="match status" value="1"/>
</dbReference>
<reference evidence="17 18" key="1">
    <citation type="submission" date="2016-10" db="EMBL/GenBank/DDBJ databases">
        <authorList>
            <person name="de Groot N.N."/>
        </authorList>
    </citation>
    <scope>NUCLEOTIDE SEQUENCE [LARGE SCALE GENOMIC DNA]</scope>
    <source>
        <strain evidence="17 18">ASO4-2</strain>
    </source>
</reference>
<dbReference type="GO" id="GO:0035597">
    <property type="term" value="F:tRNA-2-methylthio-N(6)-dimethylallyladenosine(37) synthase activity"/>
    <property type="evidence" value="ECO:0007669"/>
    <property type="project" value="UniProtKB-EC"/>
</dbReference>
<dbReference type="SFLD" id="SFLDF00273">
    <property type="entry name" value="(dimethylallyl)adenosine_tRNA"/>
    <property type="match status" value="1"/>
</dbReference>
<comment type="function">
    <text evidence="1 13">Catalyzes the methylthiolation of N6-(dimethylallyl)adenosine (i(6)A), leading to the formation of 2-methylthio-N6-(dimethylallyl)adenosine (ms(2)i(6)A) at position 37 in tRNAs that read codons beginning with uridine.</text>
</comment>
<comment type="similarity">
    <text evidence="13">Belongs to the methylthiotransferase family. MiaB subfamily.</text>
</comment>
<evidence type="ECO:0000256" key="6">
    <source>
        <dbReference type="ARBA" id="ARBA00022723"/>
    </source>
</evidence>
<dbReference type="InterPro" id="IPR005839">
    <property type="entry name" value="Methylthiotransferase"/>
</dbReference>
<dbReference type="GO" id="GO:0005829">
    <property type="term" value="C:cytosol"/>
    <property type="evidence" value="ECO:0007669"/>
    <property type="project" value="TreeGrafter"/>
</dbReference>
<evidence type="ECO:0000256" key="9">
    <source>
        <dbReference type="ARBA" id="ARBA00033765"/>
    </source>
</evidence>
<dbReference type="SMART" id="SM00729">
    <property type="entry name" value="Elp3"/>
    <property type="match status" value="1"/>
</dbReference>
<dbReference type="InterPro" id="IPR038135">
    <property type="entry name" value="Methylthiotransferase_N_sf"/>
</dbReference>
<dbReference type="AlphaFoldDB" id="A0A1G6DQA1"/>
<dbReference type="NCBIfam" id="TIGR00089">
    <property type="entry name" value="MiaB/RimO family radical SAM methylthiotransferase"/>
    <property type="match status" value="1"/>
</dbReference>
<keyword evidence="13" id="KW-0819">tRNA processing</keyword>
<feature type="binding site" evidence="13">
    <location>
        <position position="45"/>
    </location>
    <ligand>
        <name>[4Fe-4S] cluster</name>
        <dbReference type="ChEBI" id="CHEBI:49883"/>
        <label>1</label>
    </ligand>
</feature>
<dbReference type="GO" id="GO:0046872">
    <property type="term" value="F:metal ion binding"/>
    <property type="evidence" value="ECO:0007669"/>
    <property type="project" value="UniProtKB-KW"/>
</dbReference>
<keyword evidence="8 13" id="KW-0411">Iron-sulfur</keyword>
<dbReference type="InterPro" id="IPR013848">
    <property type="entry name" value="Methylthiotransferase_N"/>
</dbReference>
<comment type="subcellular location">
    <subcellularLocation>
        <location evidence="13">Cytoplasm</location>
    </subcellularLocation>
</comment>
<evidence type="ECO:0000256" key="8">
    <source>
        <dbReference type="ARBA" id="ARBA00023014"/>
    </source>
</evidence>
<evidence type="ECO:0000256" key="10">
    <source>
        <dbReference type="ARBA" id="ARBA00068570"/>
    </source>
</evidence>
<dbReference type="PROSITE" id="PS51449">
    <property type="entry name" value="MTTASE_N"/>
    <property type="match status" value="1"/>
</dbReference>
<evidence type="ECO:0000259" key="14">
    <source>
        <dbReference type="PROSITE" id="PS50926"/>
    </source>
</evidence>
<organism evidence="17 18">
    <name type="scientific">Desulfonatronum thiosulfatophilum</name>
    <dbReference type="NCBI Taxonomy" id="617002"/>
    <lineage>
        <taxon>Bacteria</taxon>
        <taxon>Pseudomonadati</taxon>
        <taxon>Thermodesulfobacteriota</taxon>
        <taxon>Desulfovibrionia</taxon>
        <taxon>Desulfovibrionales</taxon>
        <taxon>Desulfonatronaceae</taxon>
        <taxon>Desulfonatronum</taxon>
    </lineage>
</organism>
<dbReference type="PANTHER" id="PTHR43020:SF2">
    <property type="entry name" value="MITOCHONDRIAL TRNA METHYLTHIOTRANSFERASE CDK5RAP1"/>
    <property type="match status" value="1"/>
</dbReference>
<evidence type="ECO:0000259" key="15">
    <source>
        <dbReference type="PROSITE" id="PS51449"/>
    </source>
</evidence>
<dbReference type="PANTHER" id="PTHR43020">
    <property type="entry name" value="CDK5 REGULATORY SUBUNIT-ASSOCIATED PROTEIN 1"/>
    <property type="match status" value="1"/>
</dbReference>
<evidence type="ECO:0000256" key="11">
    <source>
        <dbReference type="ARBA" id="ARBA00080698"/>
    </source>
</evidence>
<dbReference type="Pfam" id="PF04055">
    <property type="entry name" value="Radical_SAM"/>
    <property type="match status" value="1"/>
</dbReference>
<keyword evidence="18" id="KW-1185">Reference proteome</keyword>
<dbReference type="HAMAP" id="MF_01864">
    <property type="entry name" value="tRNA_metthiotr_MiaB"/>
    <property type="match status" value="1"/>
</dbReference>
<evidence type="ECO:0000256" key="3">
    <source>
        <dbReference type="ARBA" id="ARBA00022490"/>
    </source>
</evidence>
<dbReference type="FunFam" id="3.80.30.20:FF:000001">
    <property type="entry name" value="tRNA-2-methylthio-N(6)-dimethylallyladenosine synthase 2"/>
    <property type="match status" value="1"/>
</dbReference>
<evidence type="ECO:0000313" key="17">
    <source>
        <dbReference type="EMBL" id="SDB47354.1"/>
    </source>
</evidence>
<evidence type="ECO:0000256" key="7">
    <source>
        <dbReference type="ARBA" id="ARBA00023004"/>
    </source>
</evidence>
<dbReference type="InterPro" id="IPR002792">
    <property type="entry name" value="TRAM_dom"/>
</dbReference>
<gene>
    <name evidence="13" type="primary">miaB</name>
    <name evidence="17" type="ORF">SAMN05660653_02315</name>
</gene>
<dbReference type="InterPro" id="IPR006463">
    <property type="entry name" value="MiaB_methiolase"/>
</dbReference>
<proteinExistence type="inferred from homology"/>
<feature type="domain" description="TRAM" evidence="14">
    <location>
        <begin position="375"/>
        <end position="445"/>
    </location>
</feature>
<comment type="cofactor">
    <cofactor evidence="13">
        <name>[4Fe-4S] cluster</name>
        <dbReference type="ChEBI" id="CHEBI:49883"/>
    </cofactor>
    <text evidence="13">Binds 2 [4Fe-4S] clusters. One cluster is coordinated with 3 cysteines and an exchangeable S-adenosyl-L-methionine.</text>
</comment>
<accession>A0A1G6DQA1</accession>
<dbReference type="InterPro" id="IPR023404">
    <property type="entry name" value="rSAM_horseshoe"/>
</dbReference>
<dbReference type="STRING" id="617002.SAMN05660653_02315"/>
<feature type="binding site" evidence="13">
    <location>
        <position position="155"/>
    </location>
    <ligand>
        <name>[4Fe-4S] cluster</name>
        <dbReference type="ChEBI" id="CHEBI:49883"/>
        <label>2</label>
        <note>4Fe-4S-S-AdoMet</note>
    </ligand>
</feature>
<evidence type="ECO:0000259" key="16">
    <source>
        <dbReference type="PROSITE" id="PS51918"/>
    </source>
</evidence>
<feature type="binding site" evidence="13">
    <location>
        <position position="10"/>
    </location>
    <ligand>
        <name>[4Fe-4S] cluster</name>
        <dbReference type="ChEBI" id="CHEBI:49883"/>
        <label>1</label>
    </ligand>
</feature>
<dbReference type="EC" id="2.8.4.3" evidence="9 13"/>
<keyword evidence="3 13" id="KW-0963">Cytoplasm</keyword>
<dbReference type="RefSeq" id="WP_092121736.1">
    <property type="nucleotide sequence ID" value="NZ_FMXO01000013.1"/>
</dbReference>
<feature type="binding site" evidence="13">
    <location>
        <position position="79"/>
    </location>
    <ligand>
        <name>[4Fe-4S] cluster</name>
        <dbReference type="ChEBI" id="CHEBI:49883"/>
        <label>1</label>
    </ligand>
</feature>
<dbReference type="Proteomes" id="UP000198771">
    <property type="component" value="Unassembled WGS sequence"/>
</dbReference>
<dbReference type="InterPro" id="IPR007197">
    <property type="entry name" value="rSAM"/>
</dbReference>
<dbReference type="Pfam" id="PF00919">
    <property type="entry name" value="UPF0004"/>
    <property type="match status" value="1"/>
</dbReference>
<feature type="domain" description="Radical SAM core" evidence="16">
    <location>
        <begin position="141"/>
        <end position="372"/>
    </location>
</feature>
<evidence type="ECO:0000256" key="12">
    <source>
        <dbReference type="ARBA" id="ARBA00081141"/>
    </source>
</evidence>
<dbReference type="PROSITE" id="PS01278">
    <property type="entry name" value="MTTASE_RADICAL"/>
    <property type="match status" value="1"/>
</dbReference>
<dbReference type="SFLD" id="SFLDG01061">
    <property type="entry name" value="methylthiotransferase"/>
    <property type="match status" value="1"/>
</dbReference>
<name>A0A1G6DQA1_9BACT</name>
<dbReference type="PROSITE" id="PS51918">
    <property type="entry name" value="RADICAL_SAM"/>
    <property type="match status" value="1"/>
</dbReference>
<evidence type="ECO:0000256" key="13">
    <source>
        <dbReference type="HAMAP-Rule" id="MF_01864"/>
    </source>
</evidence>
<dbReference type="FunFam" id="3.40.50.12160:FF:000003">
    <property type="entry name" value="CDK5 regulatory subunit-associated protein 1"/>
    <property type="match status" value="1"/>
</dbReference>
<evidence type="ECO:0000256" key="1">
    <source>
        <dbReference type="ARBA" id="ARBA00003234"/>
    </source>
</evidence>
<dbReference type="InterPro" id="IPR006638">
    <property type="entry name" value="Elp3/MiaA/NifB-like_rSAM"/>
</dbReference>
<dbReference type="OrthoDB" id="9805215at2"/>